<organism evidence="1 2">
    <name type="scientific">Dactylosporangium aurantiacum</name>
    <dbReference type="NCBI Taxonomy" id="35754"/>
    <lineage>
        <taxon>Bacteria</taxon>
        <taxon>Bacillati</taxon>
        <taxon>Actinomycetota</taxon>
        <taxon>Actinomycetes</taxon>
        <taxon>Micromonosporales</taxon>
        <taxon>Micromonosporaceae</taxon>
        <taxon>Dactylosporangium</taxon>
    </lineage>
</organism>
<evidence type="ECO:0000313" key="2">
    <source>
        <dbReference type="Proteomes" id="UP001058003"/>
    </source>
</evidence>
<dbReference type="Proteomes" id="UP001058003">
    <property type="component" value="Chromosome"/>
</dbReference>
<name>A0A9Q9IN97_9ACTN</name>
<protein>
    <submittedName>
        <fullName evidence="1">Uncharacterized protein</fullName>
    </submittedName>
</protein>
<dbReference type="EMBL" id="CP073767">
    <property type="protein sequence ID" value="UWZ58791.1"/>
    <property type="molecule type" value="Genomic_DNA"/>
</dbReference>
<dbReference type="RefSeq" id="WP_156089679.1">
    <property type="nucleotide sequence ID" value="NZ_CP073767.1"/>
</dbReference>
<dbReference type="OrthoDB" id="3385973at2"/>
<dbReference type="AlphaFoldDB" id="A0A9Q9IN97"/>
<keyword evidence="2" id="KW-1185">Reference proteome</keyword>
<gene>
    <name evidence="1" type="ORF">Daura_23055</name>
</gene>
<dbReference type="KEGG" id="daur:Daura_23055"/>
<proteinExistence type="predicted"/>
<sequence length="132" mass="14859">MRNMGSRGPSYDFWLRVQRELDAQAMTVRQLVERSGVQHTVIASLQHASIRNRSSRRRNVLALAEVLNIPKDEALQLAGLATPALSPSVDVRAVIRSSSAYDDEQKAALYQLLDIFDRDRDLRRGQTEPKAS</sequence>
<evidence type="ECO:0000313" key="1">
    <source>
        <dbReference type="EMBL" id="UWZ58791.1"/>
    </source>
</evidence>
<reference evidence="1" key="1">
    <citation type="submission" date="2021-04" db="EMBL/GenBank/DDBJ databases">
        <title>Dactylosporangium aurantiacum NRRL B-8018 full assembly.</title>
        <authorList>
            <person name="Hartkoorn R.C."/>
            <person name="Beaudoing E."/>
            <person name="Hot D."/>
        </authorList>
    </citation>
    <scope>NUCLEOTIDE SEQUENCE</scope>
    <source>
        <strain evidence="1">NRRL B-8018</strain>
    </source>
</reference>
<accession>A0A9Q9IN97</accession>